<evidence type="ECO:0000259" key="7">
    <source>
        <dbReference type="Pfam" id="PF00892"/>
    </source>
</evidence>
<dbReference type="PANTHER" id="PTHR32322">
    <property type="entry name" value="INNER MEMBRANE TRANSPORTER"/>
    <property type="match status" value="1"/>
</dbReference>
<evidence type="ECO:0000313" key="9">
    <source>
        <dbReference type="Proteomes" id="UP000823631"/>
    </source>
</evidence>
<name>A0A9D9GTV7_9GAMM</name>
<feature type="transmembrane region" description="Helical" evidence="6">
    <location>
        <begin position="146"/>
        <end position="164"/>
    </location>
</feature>
<evidence type="ECO:0000256" key="3">
    <source>
        <dbReference type="ARBA" id="ARBA00022692"/>
    </source>
</evidence>
<comment type="caution">
    <text evidence="8">The sequence shown here is derived from an EMBL/GenBank/DDBJ whole genome shotgun (WGS) entry which is preliminary data.</text>
</comment>
<feature type="domain" description="EamA" evidence="7">
    <location>
        <begin position="149"/>
        <end position="285"/>
    </location>
</feature>
<dbReference type="InterPro" id="IPR037185">
    <property type="entry name" value="EmrE-like"/>
</dbReference>
<comment type="subcellular location">
    <subcellularLocation>
        <location evidence="1">Cell membrane</location>
        <topology evidence="1">Multi-pass membrane protein</topology>
    </subcellularLocation>
</comment>
<evidence type="ECO:0000313" key="8">
    <source>
        <dbReference type="EMBL" id="MBO8416364.1"/>
    </source>
</evidence>
<feature type="transmembrane region" description="Helical" evidence="6">
    <location>
        <begin position="88"/>
        <end position="109"/>
    </location>
</feature>
<feature type="transmembrane region" description="Helical" evidence="6">
    <location>
        <begin position="35"/>
        <end position="53"/>
    </location>
</feature>
<evidence type="ECO:0000256" key="2">
    <source>
        <dbReference type="ARBA" id="ARBA00022475"/>
    </source>
</evidence>
<gene>
    <name evidence="8" type="ORF">IAB19_08300</name>
</gene>
<dbReference type="GO" id="GO:0005886">
    <property type="term" value="C:plasma membrane"/>
    <property type="evidence" value="ECO:0007669"/>
    <property type="project" value="UniProtKB-SubCell"/>
</dbReference>
<evidence type="ECO:0000256" key="6">
    <source>
        <dbReference type="SAM" id="Phobius"/>
    </source>
</evidence>
<dbReference type="SUPFAM" id="SSF103481">
    <property type="entry name" value="Multidrug resistance efflux transporter EmrE"/>
    <property type="match status" value="2"/>
</dbReference>
<feature type="transmembrane region" description="Helical" evidence="6">
    <location>
        <begin position="121"/>
        <end position="140"/>
    </location>
</feature>
<proteinExistence type="predicted"/>
<accession>A0A9D9GTV7</accession>
<dbReference type="InterPro" id="IPR050638">
    <property type="entry name" value="AA-Vitamin_Transporters"/>
</dbReference>
<sequence length="321" mass="35513">MNTAVIGHLLAFGTMLVWGTTFISTKVLLIDFTPIEILFTRFFIGFFALLILMPHLFGLKKLSHELTFAAAGFFGVTLYFLFENVALTYTQAANVGVIIGTVPFFTAIVDRLLGSKQKLHPSFFLGFVAAMAGIALISLSSLELQINPFGDFLAILASVTWAFYTLCVRKAGTYGYNTMQVTRRVFMYGLFWMIPFMYLFHFELKFDAYLQPVNLFNLLFLGVGASAVCFFTWNFAVKVIGSVQAAPYLYASPAVTVVAAVLILDEIITPRSFFGIVLTMLGLLISEWPHLKQILKKKGVQAAPAEQGAEPAVMPAKSAER</sequence>
<evidence type="ECO:0000256" key="1">
    <source>
        <dbReference type="ARBA" id="ARBA00004651"/>
    </source>
</evidence>
<evidence type="ECO:0000256" key="5">
    <source>
        <dbReference type="ARBA" id="ARBA00023136"/>
    </source>
</evidence>
<reference evidence="8" key="1">
    <citation type="submission" date="2020-10" db="EMBL/GenBank/DDBJ databases">
        <authorList>
            <person name="Gilroy R."/>
        </authorList>
    </citation>
    <scope>NUCLEOTIDE SEQUENCE</scope>
    <source>
        <strain evidence="8">17213</strain>
    </source>
</reference>
<feature type="transmembrane region" description="Helical" evidence="6">
    <location>
        <begin position="185"/>
        <end position="202"/>
    </location>
</feature>
<feature type="transmembrane region" description="Helical" evidence="6">
    <location>
        <begin position="214"/>
        <end position="236"/>
    </location>
</feature>
<dbReference type="EMBL" id="JADINH010000170">
    <property type="protein sequence ID" value="MBO8416364.1"/>
    <property type="molecule type" value="Genomic_DNA"/>
</dbReference>
<dbReference type="InterPro" id="IPR000620">
    <property type="entry name" value="EamA_dom"/>
</dbReference>
<organism evidence="8 9">
    <name type="scientific">Candidatus Avisuccinivibrio stercorigallinarum</name>
    <dbReference type="NCBI Taxonomy" id="2840704"/>
    <lineage>
        <taxon>Bacteria</taxon>
        <taxon>Pseudomonadati</taxon>
        <taxon>Pseudomonadota</taxon>
        <taxon>Gammaproteobacteria</taxon>
        <taxon>Aeromonadales</taxon>
        <taxon>Succinivibrionaceae</taxon>
        <taxon>Succinivibrionaceae incertae sedis</taxon>
        <taxon>Candidatus Avisuccinivibrio</taxon>
    </lineage>
</organism>
<feature type="transmembrane region" description="Helical" evidence="6">
    <location>
        <begin position="248"/>
        <end position="264"/>
    </location>
</feature>
<keyword evidence="2" id="KW-1003">Cell membrane</keyword>
<dbReference type="Pfam" id="PF00892">
    <property type="entry name" value="EamA"/>
    <property type="match status" value="2"/>
</dbReference>
<protein>
    <submittedName>
        <fullName evidence="8">DMT family transporter</fullName>
    </submittedName>
</protein>
<keyword evidence="3 6" id="KW-0812">Transmembrane</keyword>
<evidence type="ECO:0000256" key="4">
    <source>
        <dbReference type="ARBA" id="ARBA00022989"/>
    </source>
</evidence>
<keyword evidence="4 6" id="KW-1133">Transmembrane helix</keyword>
<feature type="domain" description="EamA" evidence="7">
    <location>
        <begin position="6"/>
        <end position="138"/>
    </location>
</feature>
<keyword evidence="5 6" id="KW-0472">Membrane</keyword>
<dbReference type="AlphaFoldDB" id="A0A9D9GTV7"/>
<dbReference type="PANTHER" id="PTHR32322:SF18">
    <property type="entry name" value="S-ADENOSYLMETHIONINE_S-ADENOSYLHOMOCYSTEINE TRANSPORTER"/>
    <property type="match status" value="1"/>
</dbReference>
<feature type="transmembrane region" description="Helical" evidence="6">
    <location>
        <begin position="65"/>
        <end position="82"/>
    </location>
</feature>
<dbReference type="Proteomes" id="UP000823631">
    <property type="component" value="Unassembled WGS sequence"/>
</dbReference>
<feature type="transmembrane region" description="Helical" evidence="6">
    <location>
        <begin position="270"/>
        <end position="288"/>
    </location>
</feature>
<reference evidence="8" key="2">
    <citation type="journal article" date="2021" name="PeerJ">
        <title>Extensive microbial diversity within the chicken gut microbiome revealed by metagenomics and culture.</title>
        <authorList>
            <person name="Gilroy R."/>
            <person name="Ravi A."/>
            <person name="Getino M."/>
            <person name="Pursley I."/>
            <person name="Horton D.L."/>
            <person name="Alikhan N.F."/>
            <person name="Baker D."/>
            <person name="Gharbi K."/>
            <person name="Hall N."/>
            <person name="Watson M."/>
            <person name="Adriaenssens E.M."/>
            <person name="Foster-Nyarko E."/>
            <person name="Jarju S."/>
            <person name="Secka A."/>
            <person name="Antonio M."/>
            <person name="Oren A."/>
            <person name="Chaudhuri R.R."/>
            <person name="La Ragione R."/>
            <person name="Hildebrand F."/>
            <person name="Pallen M.J."/>
        </authorList>
    </citation>
    <scope>NUCLEOTIDE SEQUENCE</scope>
    <source>
        <strain evidence="8">17213</strain>
    </source>
</reference>